<keyword evidence="4" id="KW-0804">Transcription</keyword>
<organism evidence="7 8">
    <name type="scientific">Paractinoplanes aksuensis</name>
    <dbReference type="NCBI Taxonomy" id="2939490"/>
    <lineage>
        <taxon>Bacteria</taxon>
        <taxon>Bacillati</taxon>
        <taxon>Actinomycetota</taxon>
        <taxon>Actinomycetes</taxon>
        <taxon>Micromonosporales</taxon>
        <taxon>Micromonosporaceae</taxon>
        <taxon>Paractinoplanes</taxon>
    </lineage>
</organism>
<dbReference type="Proteomes" id="UP001523369">
    <property type="component" value="Unassembled WGS sequence"/>
</dbReference>
<keyword evidence="3 5" id="KW-0238">DNA-binding</keyword>
<sequence length="267" mass="29033">MQIRSGPAELDLGGRQQRLVLALLLARAGSTVSLSELVDTIWEDDPPASAVNIVHRSIGALRRLVEPDLPVRATGRYLTRQAAGYQLRVGADRLDLLRFRSLVTRARRTGDPVRAVRLFTDALALWQGRCATGLEPVAGSQPAFVALESERSHAARDAADQALRAGLARAVIPALRHAAGLDPLDEALQARLLLALAADGRQAEAFDLFRALRRRLDDELGIGPGPELQAAYDRLLHPDGPAATLLPAPAVARRRRRVSSRPRNRVH</sequence>
<dbReference type="Gene3D" id="1.25.40.10">
    <property type="entry name" value="Tetratricopeptide repeat domain"/>
    <property type="match status" value="1"/>
</dbReference>
<name>A0ABT1E0X9_9ACTN</name>
<dbReference type="PANTHER" id="PTHR35807:SF1">
    <property type="entry name" value="TRANSCRIPTIONAL REGULATOR REDD"/>
    <property type="match status" value="1"/>
</dbReference>
<comment type="similarity">
    <text evidence="1">Belongs to the AfsR/DnrI/RedD regulatory family.</text>
</comment>
<evidence type="ECO:0000256" key="2">
    <source>
        <dbReference type="ARBA" id="ARBA00023015"/>
    </source>
</evidence>
<dbReference type="InterPro" id="IPR051677">
    <property type="entry name" value="AfsR-DnrI-RedD_regulator"/>
</dbReference>
<dbReference type="InterPro" id="IPR011990">
    <property type="entry name" value="TPR-like_helical_dom_sf"/>
</dbReference>
<evidence type="ECO:0000256" key="1">
    <source>
        <dbReference type="ARBA" id="ARBA00005820"/>
    </source>
</evidence>
<keyword evidence="8" id="KW-1185">Reference proteome</keyword>
<dbReference type="SUPFAM" id="SSF46894">
    <property type="entry name" value="C-terminal effector domain of the bipartite response regulators"/>
    <property type="match status" value="1"/>
</dbReference>
<dbReference type="InterPro" id="IPR001867">
    <property type="entry name" value="OmpR/PhoB-type_DNA-bd"/>
</dbReference>
<evidence type="ECO:0000313" key="8">
    <source>
        <dbReference type="Proteomes" id="UP001523369"/>
    </source>
</evidence>
<dbReference type="InterPro" id="IPR036388">
    <property type="entry name" value="WH-like_DNA-bd_sf"/>
</dbReference>
<dbReference type="SUPFAM" id="SSF48452">
    <property type="entry name" value="TPR-like"/>
    <property type="match status" value="1"/>
</dbReference>
<dbReference type="Gene3D" id="1.10.10.10">
    <property type="entry name" value="Winged helix-like DNA-binding domain superfamily/Winged helix DNA-binding domain"/>
    <property type="match status" value="1"/>
</dbReference>
<evidence type="ECO:0000256" key="5">
    <source>
        <dbReference type="PROSITE-ProRule" id="PRU01091"/>
    </source>
</evidence>
<dbReference type="Pfam" id="PF03704">
    <property type="entry name" value="BTAD"/>
    <property type="match status" value="1"/>
</dbReference>
<protein>
    <submittedName>
        <fullName evidence="7">Winged helix-turn-helix domain-containing protein</fullName>
    </submittedName>
</protein>
<comment type="caution">
    <text evidence="7">The sequence shown here is derived from an EMBL/GenBank/DDBJ whole genome shotgun (WGS) entry which is preliminary data.</text>
</comment>
<evidence type="ECO:0000256" key="3">
    <source>
        <dbReference type="ARBA" id="ARBA00023125"/>
    </source>
</evidence>
<gene>
    <name evidence="7" type="ORF">M1L60_39940</name>
</gene>
<dbReference type="InterPro" id="IPR016032">
    <property type="entry name" value="Sig_transdc_resp-reg_C-effctor"/>
</dbReference>
<evidence type="ECO:0000259" key="6">
    <source>
        <dbReference type="PROSITE" id="PS51755"/>
    </source>
</evidence>
<feature type="DNA-binding region" description="OmpR/PhoB-type" evidence="5">
    <location>
        <begin position="1"/>
        <end position="89"/>
    </location>
</feature>
<evidence type="ECO:0000313" key="7">
    <source>
        <dbReference type="EMBL" id="MCO8276769.1"/>
    </source>
</evidence>
<dbReference type="PROSITE" id="PS51755">
    <property type="entry name" value="OMPR_PHOB"/>
    <property type="match status" value="1"/>
</dbReference>
<dbReference type="EMBL" id="JAMYJR010000050">
    <property type="protein sequence ID" value="MCO8276769.1"/>
    <property type="molecule type" value="Genomic_DNA"/>
</dbReference>
<accession>A0ABT1E0X9</accession>
<dbReference type="PANTHER" id="PTHR35807">
    <property type="entry name" value="TRANSCRIPTIONAL REGULATOR REDD-RELATED"/>
    <property type="match status" value="1"/>
</dbReference>
<dbReference type="SMART" id="SM01043">
    <property type="entry name" value="BTAD"/>
    <property type="match status" value="1"/>
</dbReference>
<evidence type="ECO:0000256" key="4">
    <source>
        <dbReference type="ARBA" id="ARBA00023163"/>
    </source>
</evidence>
<dbReference type="InterPro" id="IPR005158">
    <property type="entry name" value="BTAD"/>
</dbReference>
<dbReference type="SMART" id="SM00862">
    <property type="entry name" value="Trans_reg_C"/>
    <property type="match status" value="1"/>
</dbReference>
<dbReference type="Pfam" id="PF00486">
    <property type="entry name" value="Trans_reg_C"/>
    <property type="match status" value="1"/>
</dbReference>
<keyword evidence="2" id="KW-0805">Transcription regulation</keyword>
<reference evidence="7 8" key="1">
    <citation type="submission" date="2022-06" db="EMBL/GenBank/DDBJ databases">
        <title>New Species of the Genus Actinoplanes, ActinopZanes ferrugineus.</title>
        <authorList>
            <person name="Ding P."/>
        </authorList>
    </citation>
    <scope>NUCLEOTIDE SEQUENCE [LARGE SCALE GENOMIC DNA]</scope>
    <source>
        <strain evidence="7 8">TRM88003</strain>
    </source>
</reference>
<dbReference type="RefSeq" id="WP_253242793.1">
    <property type="nucleotide sequence ID" value="NZ_JAMYJR010000050.1"/>
</dbReference>
<feature type="domain" description="OmpR/PhoB-type" evidence="6">
    <location>
        <begin position="1"/>
        <end position="89"/>
    </location>
</feature>
<proteinExistence type="inferred from homology"/>
<dbReference type="CDD" id="cd15831">
    <property type="entry name" value="BTAD"/>
    <property type="match status" value="1"/>
</dbReference>